<protein>
    <recommendedName>
        <fullName evidence="1">DUF7962 domain-containing protein</fullName>
    </recommendedName>
</protein>
<reference evidence="2 3" key="1">
    <citation type="submission" date="2023-08" db="EMBL/GenBank/DDBJ databases">
        <title>Black Yeasts Isolated from many extreme environments.</title>
        <authorList>
            <person name="Coleine C."/>
            <person name="Stajich J.E."/>
            <person name="Selbmann L."/>
        </authorList>
    </citation>
    <scope>NUCLEOTIDE SEQUENCE [LARGE SCALE GENOMIC DNA]</scope>
    <source>
        <strain evidence="2 3">CCFEE 5935</strain>
    </source>
</reference>
<dbReference type="Gene3D" id="3.40.30.110">
    <property type="match status" value="2"/>
</dbReference>
<keyword evidence="3" id="KW-1185">Reference proteome</keyword>
<sequence>MMPRPLLKNTFNLTYRKIPILAIGREIYCDTSLVAEALEHFFPESEGYRTLYPLAADGRSYRPMIRGFASYWTDRPLFRVACGLMPASIWASAFGRDREGLIGHSIDAEKLGRKIPENLSKLDLQLSMLEPLFANDSGDEGFVFSTESPSLADISLFYELKWGEEIAKGKYTEGITQGETKDGELEGAAPVLNAQRYPGLWRWYKMMEVYFENLPSTEETCKNFEEVVKKMRESPALGTRSLLLPTPRSTHAELDKKTGCVEGALVSIAPDDTGRDDPTLGTLIAMSPEEVVIKPQKLDPPATVDVRIHFPRLGFVVRPSPASKL</sequence>
<evidence type="ECO:0000259" key="1">
    <source>
        <dbReference type="Pfam" id="PF25907"/>
    </source>
</evidence>
<proteinExistence type="predicted"/>
<feature type="domain" description="DUF7962" evidence="1">
    <location>
        <begin position="91"/>
        <end position="167"/>
    </location>
</feature>
<dbReference type="AlphaFoldDB" id="A0AAV9PNA0"/>
<evidence type="ECO:0000313" key="2">
    <source>
        <dbReference type="EMBL" id="KAK5175451.1"/>
    </source>
</evidence>
<gene>
    <name evidence="2" type="ORF">LTR77_000590</name>
</gene>
<dbReference type="Pfam" id="PF25907">
    <property type="entry name" value="DUF7962"/>
    <property type="match status" value="1"/>
</dbReference>
<dbReference type="InterPro" id="IPR058268">
    <property type="entry name" value="DUF7962"/>
</dbReference>
<accession>A0AAV9PNA0</accession>
<dbReference type="RefSeq" id="XP_064664089.1">
    <property type="nucleotide sequence ID" value="XM_064797855.1"/>
</dbReference>
<dbReference type="Proteomes" id="UP001337655">
    <property type="component" value="Unassembled WGS sequence"/>
</dbReference>
<dbReference type="EMBL" id="JAVRRT010000001">
    <property type="protein sequence ID" value="KAK5175451.1"/>
    <property type="molecule type" value="Genomic_DNA"/>
</dbReference>
<dbReference type="GeneID" id="89921940"/>
<organism evidence="2 3">
    <name type="scientific">Saxophila tyrrhenica</name>
    <dbReference type="NCBI Taxonomy" id="1690608"/>
    <lineage>
        <taxon>Eukaryota</taxon>
        <taxon>Fungi</taxon>
        <taxon>Dikarya</taxon>
        <taxon>Ascomycota</taxon>
        <taxon>Pezizomycotina</taxon>
        <taxon>Dothideomycetes</taxon>
        <taxon>Dothideomycetidae</taxon>
        <taxon>Mycosphaerellales</taxon>
        <taxon>Extremaceae</taxon>
        <taxon>Saxophila</taxon>
    </lineage>
</organism>
<name>A0AAV9PNA0_9PEZI</name>
<evidence type="ECO:0000313" key="3">
    <source>
        <dbReference type="Proteomes" id="UP001337655"/>
    </source>
</evidence>
<comment type="caution">
    <text evidence="2">The sequence shown here is derived from an EMBL/GenBank/DDBJ whole genome shotgun (WGS) entry which is preliminary data.</text>
</comment>